<organism evidence="2">
    <name type="scientific">Tanacetum cinerariifolium</name>
    <name type="common">Dalmatian daisy</name>
    <name type="synonym">Chrysanthemum cinerariifolium</name>
    <dbReference type="NCBI Taxonomy" id="118510"/>
    <lineage>
        <taxon>Eukaryota</taxon>
        <taxon>Viridiplantae</taxon>
        <taxon>Streptophyta</taxon>
        <taxon>Embryophyta</taxon>
        <taxon>Tracheophyta</taxon>
        <taxon>Spermatophyta</taxon>
        <taxon>Magnoliopsida</taxon>
        <taxon>eudicotyledons</taxon>
        <taxon>Gunneridae</taxon>
        <taxon>Pentapetalae</taxon>
        <taxon>asterids</taxon>
        <taxon>campanulids</taxon>
        <taxon>Asterales</taxon>
        <taxon>Asteraceae</taxon>
        <taxon>Asteroideae</taxon>
        <taxon>Anthemideae</taxon>
        <taxon>Anthemidinae</taxon>
        <taxon>Tanacetum</taxon>
    </lineage>
</organism>
<accession>A0A699WB95</accession>
<protein>
    <submittedName>
        <fullName evidence="2">Uncharacterized protein</fullName>
    </submittedName>
</protein>
<feature type="compositionally biased region" description="Basic and acidic residues" evidence="1">
    <location>
        <begin position="46"/>
        <end position="59"/>
    </location>
</feature>
<comment type="caution">
    <text evidence="2">The sequence shown here is derived from an EMBL/GenBank/DDBJ whole genome shotgun (WGS) entry which is preliminary data.</text>
</comment>
<evidence type="ECO:0000313" key="2">
    <source>
        <dbReference type="EMBL" id="GFD43056.1"/>
    </source>
</evidence>
<proteinExistence type="predicted"/>
<gene>
    <name evidence="2" type="ORF">Tci_915025</name>
</gene>
<reference evidence="2" key="1">
    <citation type="journal article" date="2019" name="Sci. Rep.">
        <title>Draft genome of Tanacetum cinerariifolium, the natural source of mosquito coil.</title>
        <authorList>
            <person name="Yamashiro T."/>
            <person name="Shiraishi A."/>
            <person name="Satake H."/>
            <person name="Nakayama K."/>
        </authorList>
    </citation>
    <scope>NUCLEOTIDE SEQUENCE</scope>
</reference>
<feature type="region of interest" description="Disordered" evidence="1">
    <location>
        <begin position="33"/>
        <end position="59"/>
    </location>
</feature>
<feature type="non-terminal residue" evidence="2">
    <location>
        <position position="59"/>
    </location>
</feature>
<dbReference type="EMBL" id="BKCJ011589151">
    <property type="protein sequence ID" value="GFD43056.1"/>
    <property type="molecule type" value="Genomic_DNA"/>
</dbReference>
<dbReference type="AlphaFoldDB" id="A0A699WB95"/>
<sequence>MHAYSPGNRVRLGNKLVTWGFIAVLEDKGNHISSWEKGGNISGPGWERDHNMGTWNMEH</sequence>
<name>A0A699WB95_TANCI</name>
<evidence type="ECO:0000256" key="1">
    <source>
        <dbReference type="SAM" id="MobiDB-lite"/>
    </source>
</evidence>